<gene>
    <name evidence="1" type="ORF">OXU80_19855</name>
</gene>
<protein>
    <submittedName>
        <fullName evidence="1">EAL domain-containing protein</fullName>
    </submittedName>
</protein>
<evidence type="ECO:0000313" key="1">
    <source>
        <dbReference type="EMBL" id="WAJ27091.1"/>
    </source>
</evidence>
<name>A0ACD4NKC3_9HYPH</name>
<evidence type="ECO:0000313" key="2">
    <source>
        <dbReference type="Proteomes" id="UP001163223"/>
    </source>
</evidence>
<reference evidence="1" key="1">
    <citation type="submission" date="2022-11" db="EMBL/GenBank/DDBJ databases">
        <title>beta-Carotene-producing bacterium, Jeongeuplla avenae sp. nov., alleviates the salt stress of Arabidopsis seedlings.</title>
        <authorList>
            <person name="Jiang L."/>
            <person name="Lee J."/>
        </authorList>
    </citation>
    <scope>NUCLEOTIDE SEQUENCE</scope>
    <source>
        <strain evidence="1">DY_R2A_6</strain>
    </source>
</reference>
<organism evidence="1 2">
    <name type="scientific">Antarcticirhabdus aurantiaca</name>
    <dbReference type="NCBI Taxonomy" id="2606717"/>
    <lineage>
        <taxon>Bacteria</taxon>
        <taxon>Pseudomonadati</taxon>
        <taxon>Pseudomonadota</taxon>
        <taxon>Alphaproteobacteria</taxon>
        <taxon>Hyphomicrobiales</taxon>
        <taxon>Aurantimonadaceae</taxon>
        <taxon>Antarcticirhabdus</taxon>
    </lineage>
</organism>
<dbReference type="Proteomes" id="UP001163223">
    <property type="component" value="Chromosome"/>
</dbReference>
<proteinExistence type="predicted"/>
<accession>A0ACD4NKC3</accession>
<keyword evidence="2" id="KW-1185">Reference proteome</keyword>
<sequence length="555" mass="61375">MSDKLRHVEAALDNMCQGLCMFDDEARLLVCNRRYREIFDLAEDEVALGMSQSDLCAALIERGAYPPGTSVETVIEHTRAALRRNDGIPILRALADGRMLSVQYRRLDGGGWVSTFEDVTEHRRTEARAAHLAGHDALTDLVNARTLRHAPHRLLGAFDRDRPVLAAFQLDILRFKAINDTYGHAAGDEVLRMVADRLRQATRSDDVVARLGGDEFAILRRVENDVAAMSFAEHLRLTLSRSFDLGADRVEVGACVGVALREGIVGDVEPLLREADLALRCAKSEDRGEVRVFDVAMADSAQMRRDLELELRQALVRSEFELHYQPLVEIDTKRIVAAEALIRWRHPERGLVPPATFIPLAEEVGLIVPIGDWVVRQACADATRWPDHIVVAVNVSSLQMRRKGFAELVLRTLSVTGLPPERLELELTESALLEDDDTTLRNLAGLREAGVRFAIDDFGTGYASLSYLRRFPIDKIKIDRSFVTDAETSADALAIIRAVAGLGTSLGMTTVVEGVETEQQLDLARGEGVDQVQGYLISRPVPEDGFSSLVSKDPG</sequence>
<dbReference type="EMBL" id="CP113520">
    <property type="protein sequence ID" value="WAJ27091.1"/>
    <property type="molecule type" value="Genomic_DNA"/>
</dbReference>